<sequence>MRAGQFQEGTVDIEAPSASLTTDEKNIPLNKNVLVVGNVNEEIELNFRTRTGTVDTSQFAGEDVQLVVARMGDGFDSQSGQEMLEQSSADEESFEQTVNDNAEFVEVIEGDDLTIDEEGNLQTSYTPTEAGHYAFFLAQPLDKGDGFSTHNNDLSVSGETRIIGMESVPVQTRRSSADLVRDGKEVEAAENEDVYADPGETLTFKVDSLFSSEGEYPDSTEHMVLVYEKSTFVNSNLDITVTKDDDGNIEDVSTTSDITSVNGHVNVAEESTSFQSMGDGELNPTMSINSAGEIVSEAHEDDSDDGQEIDASLTAISGDSQDTVNVETNEDWDETKYVYVHIAVGDDPSQFAVDQGSLCLKPEGETCYDPGEEPDEGDNSGDGDGDDSENDGDDDNNAGGGGGGGAPAGGSDDGDSGPDRIKAKESNGQMTASTGTVFAGQTVGFNVDNDGSLKNFDITMENTVSGFNVDYADLDSQPGSVTTPPMSAVRFFEVNANGVSDDDIDNVKFNFRLDSSELPEGVSPDDVQLLRFHDGEWQTLETKHRNGDNYRASSPGFTVYAIGYDEPAQPSFALSSPSLAGTTASVGQATEVSATVENTGDAAGTYTVDLTANGDVVDTKEVTVPAGESEQVTFSVSFDEAGTYDLAINGEALGAITVQDEPVDQVDNNDDTNDGDDETGGSLLSGPVVLVLVLIVVVIGVAVALAKREDLQEKLK</sequence>
<feature type="compositionally biased region" description="Acidic residues" evidence="1">
    <location>
        <begin position="661"/>
        <end position="679"/>
    </location>
</feature>
<dbReference type="NCBIfam" id="TIGR04213">
    <property type="entry name" value="PGF_pre_PGF"/>
    <property type="match status" value="1"/>
</dbReference>
<dbReference type="InterPro" id="IPR026453">
    <property type="entry name" value="PGF_pre_PGF"/>
</dbReference>
<name>A0A0W1R6J6_9EURY</name>
<feature type="compositionally biased region" description="Acidic residues" evidence="1">
    <location>
        <begin position="370"/>
        <end position="396"/>
    </location>
</feature>
<keyword evidence="2" id="KW-1133">Transmembrane helix</keyword>
<feature type="compositionally biased region" description="Polar residues" evidence="1">
    <location>
        <begin position="426"/>
        <end position="435"/>
    </location>
</feature>
<feature type="region of interest" description="Disordered" evidence="1">
    <location>
        <begin position="362"/>
        <end position="435"/>
    </location>
</feature>
<dbReference type="AlphaFoldDB" id="A0A0W1R6J6"/>
<feature type="transmembrane region" description="Helical" evidence="2">
    <location>
        <begin position="683"/>
        <end position="706"/>
    </location>
</feature>
<dbReference type="Proteomes" id="UP000054387">
    <property type="component" value="Unassembled WGS sequence"/>
</dbReference>
<dbReference type="EMBL" id="LOPU01000029">
    <property type="protein sequence ID" value="KTG09018.1"/>
    <property type="molecule type" value="Genomic_DNA"/>
</dbReference>
<reference evidence="4 5" key="1">
    <citation type="submission" date="2015-12" db="EMBL/GenBank/DDBJ databases">
        <title>Haloprofundus marisrubri gen. nov., sp. nov., an extremely halophilic archaeon isolated from the Discovery deep brine-seawater interface in the Red Sea.</title>
        <authorList>
            <person name="Zhang G."/>
            <person name="Stingl U."/>
            <person name="Rashid M."/>
        </authorList>
    </citation>
    <scope>NUCLEOTIDE SEQUENCE [LARGE SCALE GENOMIC DNA]</scope>
    <source>
        <strain evidence="4 5">SB9</strain>
    </source>
</reference>
<accession>A0A0W1R6J6</accession>
<dbReference type="Gene3D" id="2.60.40.10">
    <property type="entry name" value="Immunoglobulins"/>
    <property type="match status" value="1"/>
</dbReference>
<evidence type="ECO:0000256" key="1">
    <source>
        <dbReference type="SAM" id="MobiDB-lite"/>
    </source>
</evidence>
<evidence type="ECO:0000256" key="2">
    <source>
        <dbReference type="SAM" id="Phobius"/>
    </source>
</evidence>
<dbReference type="InterPro" id="IPR013783">
    <property type="entry name" value="Ig-like_fold"/>
</dbReference>
<proteinExistence type="predicted"/>
<evidence type="ECO:0000259" key="3">
    <source>
        <dbReference type="Pfam" id="PF07705"/>
    </source>
</evidence>
<feature type="compositionally biased region" description="Gly residues" evidence="1">
    <location>
        <begin position="398"/>
        <end position="408"/>
    </location>
</feature>
<dbReference type="InterPro" id="IPR011635">
    <property type="entry name" value="CARDB"/>
</dbReference>
<dbReference type="STRING" id="1514971.AUR64_14545"/>
<feature type="domain" description="CARDB" evidence="3">
    <location>
        <begin position="581"/>
        <end position="649"/>
    </location>
</feature>
<gene>
    <name evidence="4" type="ORF">AUR64_14545</name>
</gene>
<keyword evidence="2" id="KW-0472">Membrane</keyword>
<keyword evidence="5" id="KW-1185">Reference proteome</keyword>
<evidence type="ECO:0000313" key="4">
    <source>
        <dbReference type="EMBL" id="KTG09018.1"/>
    </source>
</evidence>
<protein>
    <recommendedName>
        <fullName evidence="3">CARDB domain-containing protein</fullName>
    </recommendedName>
</protein>
<feature type="region of interest" description="Disordered" evidence="1">
    <location>
        <begin position="661"/>
        <end position="680"/>
    </location>
</feature>
<dbReference type="Pfam" id="PF07705">
    <property type="entry name" value="CARDB"/>
    <property type="match status" value="1"/>
</dbReference>
<evidence type="ECO:0000313" key="5">
    <source>
        <dbReference type="Proteomes" id="UP000054387"/>
    </source>
</evidence>
<organism evidence="4 5">
    <name type="scientific">Haloprofundus marisrubri</name>
    <dbReference type="NCBI Taxonomy" id="1514971"/>
    <lineage>
        <taxon>Archaea</taxon>
        <taxon>Methanobacteriati</taxon>
        <taxon>Methanobacteriota</taxon>
        <taxon>Stenosarchaea group</taxon>
        <taxon>Halobacteria</taxon>
        <taxon>Halobacteriales</taxon>
        <taxon>Haloferacaceae</taxon>
        <taxon>Haloprofundus</taxon>
    </lineage>
</organism>
<comment type="caution">
    <text evidence="4">The sequence shown here is derived from an EMBL/GenBank/DDBJ whole genome shotgun (WGS) entry which is preliminary data.</text>
</comment>
<keyword evidence="2" id="KW-0812">Transmembrane</keyword>